<dbReference type="InterPro" id="IPR012337">
    <property type="entry name" value="RNaseH-like_sf"/>
</dbReference>
<evidence type="ECO:0000256" key="4">
    <source>
        <dbReference type="ARBA" id="ARBA00022722"/>
    </source>
</evidence>
<evidence type="ECO:0000256" key="10">
    <source>
        <dbReference type="SAM" id="MobiDB-lite"/>
    </source>
</evidence>
<keyword evidence="4" id="KW-0540">Nuclease</keyword>
<feature type="domain" description="Integrase catalytic" evidence="11">
    <location>
        <begin position="488"/>
        <end position="656"/>
    </location>
</feature>
<dbReference type="InterPro" id="IPR043128">
    <property type="entry name" value="Rev_trsase/Diguanyl_cyclase"/>
</dbReference>
<feature type="region of interest" description="Disordered" evidence="10">
    <location>
        <begin position="188"/>
        <end position="236"/>
    </location>
</feature>
<dbReference type="GO" id="GO:0015074">
    <property type="term" value="P:DNA integration"/>
    <property type="evidence" value="ECO:0007669"/>
    <property type="project" value="InterPro"/>
</dbReference>
<dbReference type="Pfam" id="PF07727">
    <property type="entry name" value="RVT_2"/>
    <property type="match status" value="1"/>
</dbReference>
<name>A0AAD8VVP5_LOLMU</name>
<evidence type="ECO:0000313" key="13">
    <source>
        <dbReference type="Proteomes" id="UP001231189"/>
    </source>
</evidence>
<dbReference type="SUPFAM" id="SSF56672">
    <property type="entry name" value="DNA/RNA polymerases"/>
    <property type="match status" value="2"/>
</dbReference>
<evidence type="ECO:0000256" key="6">
    <source>
        <dbReference type="ARBA" id="ARBA00022759"/>
    </source>
</evidence>
<dbReference type="Pfam" id="PF14223">
    <property type="entry name" value="Retrotran_gag_2"/>
    <property type="match status" value="1"/>
</dbReference>
<dbReference type="CDD" id="cd09274">
    <property type="entry name" value="RNase_HI_RT_Ty3"/>
    <property type="match status" value="1"/>
</dbReference>
<dbReference type="GO" id="GO:0003964">
    <property type="term" value="F:RNA-directed DNA polymerase activity"/>
    <property type="evidence" value="ECO:0007669"/>
    <property type="project" value="UniProtKB-KW"/>
</dbReference>
<dbReference type="Pfam" id="PF25597">
    <property type="entry name" value="SH3_retrovirus"/>
    <property type="match status" value="1"/>
</dbReference>
<dbReference type="InterPro" id="IPR054722">
    <property type="entry name" value="PolX-like_BBD"/>
</dbReference>
<feature type="coiled-coil region" evidence="9">
    <location>
        <begin position="2029"/>
        <end position="2063"/>
    </location>
</feature>
<keyword evidence="13" id="KW-1185">Reference proteome</keyword>
<keyword evidence="6" id="KW-0255">Endonuclease</keyword>
<evidence type="ECO:0000256" key="9">
    <source>
        <dbReference type="SAM" id="Coils"/>
    </source>
</evidence>
<organism evidence="12 13">
    <name type="scientific">Lolium multiflorum</name>
    <name type="common">Italian ryegrass</name>
    <name type="synonym">Lolium perenne subsp. multiflorum</name>
    <dbReference type="NCBI Taxonomy" id="4521"/>
    <lineage>
        <taxon>Eukaryota</taxon>
        <taxon>Viridiplantae</taxon>
        <taxon>Streptophyta</taxon>
        <taxon>Embryophyta</taxon>
        <taxon>Tracheophyta</taxon>
        <taxon>Spermatophyta</taxon>
        <taxon>Magnoliopsida</taxon>
        <taxon>Liliopsida</taxon>
        <taxon>Poales</taxon>
        <taxon>Poaceae</taxon>
        <taxon>BOP clade</taxon>
        <taxon>Pooideae</taxon>
        <taxon>Poodae</taxon>
        <taxon>Poeae</taxon>
        <taxon>Poeae Chloroplast Group 2 (Poeae type)</taxon>
        <taxon>Loliodinae</taxon>
        <taxon>Loliinae</taxon>
        <taxon>Lolium</taxon>
    </lineage>
</organism>
<dbReference type="InterPro" id="IPR013103">
    <property type="entry name" value="RVT_2"/>
</dbReference>
<evidence type="ECO:0000256" key="1">
    <source>
        <dbReference type="ARBA" id="ARBA00012493"/>
    </source>
</evidence>
<sequence length="2117" mass="241066">MSSLKFDLPQLDYTTRFSLWQVKMRAILTQSSDLDEALDGFGKKDAKTWTDDEKRKDRKAFSLIQLHLSNNILQEVLAEKSAAALWLKLESICMSKDLTSKMHVKMKLFSHKLQEGASMMNHLSIFREIVSDLLSMEVNYDDEDLALILLVSLPNSFANFRDTLLYSRDELTLAEVYEALQQREKMKSMVQAEGSSSKAEALQVRGRTENRNNNYNNYNRDKSKTDRGRSKSKGRDGKFCKYCKKTSHNIDDCWKLQNKEKRNGTYQPKNKSEGDGKAAVVSSDNSDGDCLVVFAGCVSGNDEWILDSACSFHICCNKDWFSSYEFVQSGDVVRMGDNNPREIVGIGSVQIKMHDGMTHTLTDVRHIPGMARNLISLSTLDVDGYKHSGSRGVLKVSKGSLVHMIGDMNSAKLYVLRGSTLSGIAAAVIPDEPGKTNLWHMRLGHMSEHGMAELHRRDLLDGCNLSKFEFCEHCIFGKHKRVKFNASVHTTKGILDYVHADVWGPSRKTSLGGANYMLTIIDDYSRKVWPFFLKHKSDVFDAFRKWKVMVEKQTEKKVKLLRTDNGMEFCSTIFNDYCSDEGIVRHHTIPYTPQQNGVAERMNRTIISKARCMLSNAGMHRRFWAEAASTACYLINRSPCIPLDKKTPIEVWSGSPADYSQLRVFGCTAYAHVDNGKLEPRAVKCVFLGYGSGVKAYKLWNPETKKVLHSRNVVFNEAVMFYKSSSTDVTDAVDFSDNSDDEQQRISVQVEHVEEKENDVAEIDNTVVQHSPPVLQQTNSSIAADRPRRNKGPRPRLIEECNLVHHALSCAEQVEHDTEPATYTEAVASVDRVKWISAMQEEMQSLDKNGTWDVVPLPKQKKVVRCKWIFKRKEGLSPNEPPRFKARLVAKGFSQIPGIDYNDVFSPVVKHSSIRAFFGIVAMHDLELEQLDVKTAFLHGELEEEIYMDQPEGFVVPGKEDLVCKLKRSLYGLKQSPRQWYKRPKPQRVPHEELQPPLRAENTREKRALRRAGNPPGKFPPEGEIDAIAIVIELDIISIIIIIISTIYTAITTAAPRIAMNEVRKKLFTISLSGKAAHWYKLLKNGDSLDWEDIVPLFYSKFYPPSEIHKDRNRIYNFWPHDGESIAQAWGRLKSLMLKCPIHELPGNVIIDNFYARLSFQDKTLLDTSCSGSFTRNKEEFKRDLLDRIQENTEGWENDKDRESGIIYDYKCIEAFMDTDKFRNMSAIYGLDSQVVANLYKAFASHYELPKKNFDKYHEPYKDKVDSSVNKCVVIETVDHVIPEAYIEKTPFPAKMKEYSVISSAVNKSGKKPIEPEEQIKVEPAVAIIKDLVTENVEDGHIIFCEDASNIVSHPNKPKQVSVPMLSVRIGDHCYYGLCDIGASVSAIPYELYTEIMHEIDSCELEDIDVVIQLANRETISPIGIVRDVEVLCGKIKYPADFLVLGSAASDHCPIIFGRPFLNTCGAIIDCKKEKILTKFAGESYEFNFSKFTKTPYKADLPSDDFKMEQCASIVLVPNNPLQQHLENSESEAFRKERDELEEIFLRQPILKHDLPVEDLGTTPPPKEDPVFDLKPLPDNLKYAHIDDKKIYPVIISSKLSEIEEERLLEILKKHRGAIGYTLDDLKGISPSICQHAINMEDDAKPVVEHQRRLIPKMKEVVRNEVLKLLEAGIIYPIADSRWVSPVHCVPKKGGMIVVPNDNDELIPQRVVVGYRMCIDFRKVNKVFMDDFSVYGNSFDNCLRNLDKVLQRCEETNLVLNWEKCHFMVNEGIVLGHKISERGIEVDRAKVEAIEKMPYPRDVKGIRSVLGHAGFYRRFIKDFSKISKPLTNLLQKYVPFVFDDDCKEAFETLKKALTTAPVVEPPDWNLPFEIMCDASDFAVGAVLGQRVDKKLNVIHYASKTLDAAQRNYATTEKELLAVVFACDKFRPYIVDSKVTIHTDHAAIRYLMTKKDAKPRLIRWVLLLQEFDLHIIDRKGADNPVADNLSRLENIAYDPVPVNDSFPNEQLAVIKGVLPPALDLDSFPCVEEAIRVADEFCDQYRALKREVEILQEENQRLRRMLEYYSIPSTRPSPPHSDNNESLQVLVQNCKIEKLKLKEILMKREKNPSPSPPKE</sequence>
<dbReference type="PROSITE" id="PS50994">
    <property type="entry name" value="INTEGRASE"/>
    <property type="match status" value="1"/>
</dbReference>
<dbReference type="Gene3D" id="3.30.70.270">
    <property type="match status" value="2"/>
</dbReference>
<dbReference type="Pfam" id="PF22936">
    <property type="entry name" value="Pol_BBD"/>
    <property type="match status" value="1"/>
</dbReference>
<protein>
    <recommendedName>
        <fullName evidence="1">RNA-directed DNA polymerase</fullName>
        <ecNumber evidence="1">2.7.7.49</ecNumber>
    </recommendedName>
</protein>
<dbReference type="Gene3D" id="3.30.420.10">
    <property type="entry name" value="Ribonuclease H-like superfamily/Ribonuclease H"/>
    <property type="match status" value="1"/>
</dbReference>
<dbReference type="InterPro" id="IPR025724">
    <property type="entry name" value="GAG-pre-integrase_dom"/>
</dbReference>
<dbReference type="Gene3D" id="3.10.10.10">
    <property type="entry name" value="HIV Type 1 Reverse Transcriptase, subunit A, domain 1"/>
    <property type="match status" value="1"/>
</dbReference>
<dbReference type="Proteomes" id="UP001231189">
    <property type="component" value="Unassembled WGS sequence"/>
</dbReference>
<dbReference type="InterPro" id="IPR043502">
    <property type="entry name" value="DNA/RNA_pol_sf"/>
</dbReference>
<proteinExistence type="predicted"/>
<dbReference type="EMBL" id="JAUUTY010000006">
    <property type="protein sequence ID" value="KAK1618905.1"/>
    <property type="molecule type" value="Genomic_DNA"/>
</dbReference>
<feature type="region of interest" description="Disordered" evidence="10">
    <location>
        <begin position="982"/>
        <end position="1005"/>
    </location>
</feature>
<gene>
    <name evidence="12" type="ORF">QYE76_024422</name>
</gene>
<dbReference type="FunFam" id="3.10.20.370:FF:000001">
    <property type="entry name" value="Retrovirus-related Pol polyprotein from transposon 17.6-like protein"/>
    <property type="match status" value="1"/>
</dbReference>
<reference evidence="12" key="1">
    <citation type="submission" date="2023-07" db="EMBL/GenBank/DDBJ databases">
        <title>A chromosome-level genome assembly of Lolium multiflorum.</title>
        <authorList>
            <person name="Chen Y."/>
            <person name="Copetti D."/>
            <person name="Kolliker R."/>
            <person name="Studer B."/>
        </authorList>
    </citation>
    <scope>NUCLEOTIDE SEQUENCE</scope>
    <source>
        <strain evidence="12">02402/16</strain>
        <tissue evidence="12">Leaf</tissue>
    </source>
</reference>
<keyword evidence="5" id="KW-0064">Aspartyl protease</keyword>
<keyword evidence="7" id="KW-0378">Hydrolase</keyword>
<keyword evidence="3" id="KW-0548">Nucleotidyltransferase</keyword>
<evidence type="ECO:0000259" key="11">
    <source>
        <dbReference type="PROSITE" id="PS50994"/>
    </source>
</evidence>
<dbReference type="InterPro" id="IPR041373">
    <property type="entry name" value="RT_RNaseH"/>
</dbReference>
<dbReference type="InterPro" id="IPR005162">
    <property type="entry name" value="Retrotrans_gag_dom"/>
</dbReference>
<feature type="compositionally biased region" description="Basic and acidic residues" evidence="10">
    <location>
        <begin position="219"/>
        <end position="236"/>
    </location>
</feature>
<dbReference type="Pfam" id="PF17917">
    <property type="entry name" value="RT_RNaseH"/>
    <property type="match status" value="1"/>
</dbReference>
<dbReference type="GO" id="GO:0004519">
    <property type="term" value="F:endonuclease activity"/>
    <property type="evidence" value="ECO:0007669"/>
    <property type="project" value="UniProtKB-KW"/>
</dbReference>
<evidence type="ECO:0000256" key="2">
    <source>
        <dbReference type="ARBA" id="ARBA00022679"/>
    </source>
</evidence>
<dbReference type="PANTHER" id="PTHR37984">
    <property type="entry name" value="PROTEIN CBG26694"/>
    <property type="match status" value="1"/>
</dbReference>
<accession>A0AAD8VVP5</accession>
<dbReference type="Pfam" id="PF00665">
    <property type="entry name" value="rve"/>
    <property type="match status" value="1"/>
</dbReference>
<dbReference type="Pfam" id="PF13976">
    <property type="entry name" value="gag_pre-integrs"/>
    <property type="match status" value="1"/>
</dbReference>
<dbReference type="GO" id="GO:0003676">
    <property type="term" value="F:nucleic acid binding"/>
    <property type="evidence" value="ECO:0007669"/>
    <property type="project" value="InterPro"/>
</dbReference>
<evidence type="ECO:0000256" key="3">
    <source>
        <dbReference type="ARBA" id="ARBA00022695"/>
    </source>
</evidence>
<dbReference type="PANTHER" id="PTHR37984:SF5">
    <property type="entry name" value="PROTEIN NYNRIN-LIKE"/>
    <property type="match status" value="1"/>
</dbReference>
<evidence type="ECO:0000313" key="12">
    <source>
        <dbReference type="EMBL" id="KAK1618905.1"/>
    </source>
</evidence>
<dbReference type="EC" id="2.7.7.49" evidence="1"/>
<dbReference type="InterPro" id="IPR001584">
    <property type="entry name" value="Integrase_cat-core"/>
</dbReference>
<dbReference type="GO" id="GO:0004190">
    <property type="term" value="F:aspartic-type endopeptidase activity"/>
    <property type="evidence" value="ECO:0007669"/>
    <property type="project" value="UniProtKB-KW"/>
</dbReference>
<dbReference type="CDD" id="cd00303">
    <property type="entry name" value="retropepsin_like"/>
    <property type="match status" value="1"/>
</dbReference>
<dbReference type="InterPro" id="IPR036397">
    <property type="entry name" value="RNaseH_sf"/>
</dbReference>
<comment type="caution">
    <text evidence="12">The sequence shown here is derived from an EMBL/GenBank/DDBJ whole genome shotgun (WGS) entry which is preliminary data.</text>
</comment>
<keyword evidence="9" id="KW-0175">Coiled coil</keyword>
<dbReference type="InterPro" id="IPR021109">
    <property type="entry name" value="Peptidase_aspartic_dom_sf"/>
</dbReference>
<keyword evidence="8" id="KW-0695">RNA-directed DNA polymerase</keyword>
<keyword evidence="2" id="KW-0808">Transferase</keyword>
<dbReference type="InterPro" id="IPR050951">
    <property type="entry name" value="Retrovirus_Pol_polyprotein"/>
</dbReference>
<evidence type="ECO:0000256" key="5">
    <source>
        <dbReference type="ARBA" id="ARBA00022750"/>
    </source>
</evidence>
<dbReference type="SUPFAM" id="SSF53098">
    <property type="entry name" value="Ribonuclease H-like"/>
    <property type="match status" value="1"/>
</dbReference>
<dbReference type="FunFam" id="3.30.70.270:FF:000026">
    <property type="entry name" value="Transposon Ty3-G Gag-Pol polyprotein"/>
    <property type="match status" value="1"/>
</dbReference>
<dbReference type="InterPro" id="IPR057670">
    <property type="entry name" value="SH3_retrovirus"/>
</dbReference>
<dbReference type="Pfam" id="PF03732">
    <property type="entry name" value="Retrotrans_gag"/>
    <property type="match status" value="1"/>
</dbReference>
<evidence type="ECO:0000256" key="8">
    <source>
        <dbReference type="ARBA" id="ARBA00022918"/>
    </source>
</evidence>
<keyword evidence="5" id="KW-0645">Protease</keyword>
<evidence type="ECO:0000256" key="7">
    <source>
        <dbReference type="ARBA" id="ARBA00022801"/>
    </source>
</evidence>
<dbReference type="Gene3D" id="2.40.70.10">
    <property type="entry name" value="Acid Proteases"/>
    <property type="match status" value="1"/>
</dbReference>